<keyword evidence="6" id="KW-0067">ATP-binding</keyword>
<dbReference type="EMBL" id="SYVO01000136">
    <property type="protein sequence ID" value="TKG00848.1"/>
    <property type="molecule type" value="Genomic_DNA"/>
</dbReference>
<dbReference type="CDD" id="cd00483">
    <property type="entry name" value="HPPK"/>
    <property type="match status" value="1"/>
</dbReference>
<dbReference type="InterPro" id="IPR035907">
    <property type="entry name" value="Hppk_sf"/>
</dbReference>
<evidence type="ECO:0000256" key="1">
    <source>
        <dbReference type="ARBA" id="ARBA00005051"/>
    </source>
</evidence>
<dbReference type="NCBIfam" id="TIGR01498">
    <property type="entry name" value="folK"/>
    <property type="match status" value="1"/>
</dbReference>
<dbReference type="Gene3D" id="3.30.70.560">
    <property type="entry name" value="7,8-Dihydro-6-hydroxymethylpterin-pyrophosphokinase HPPK"/>
    <property type="match status" value="1"/>
</dbReference>
<evidence type="ECO:0000256" key="4">
    <source>
        <dbReference type="ARBA" id="ARBA00022741"/>
    </source>
</evidence>
<dbReference type="Proteomes" id="UP000305840">
    <property type="component" value="Unassembled WGS sequence"/>
</dbReference>
<dbReference type="SUPFAM" id="SSF55083">
    <property type="entry name" value="6-hydroxymethyl-7,8-dihydropterin pyrophosphokinase, HPPK"/>
    <property type="match status" value="1"/>
</dbReference>
<dbReference type="GO" id="GO:0046654">
    <property type="term" value="P:tetrahydrofolate biosynthetic process"/>
    <property type="evidence" value="ECO:0007669"/>
    <property type="project" value="UniProtKB-UniPathway"/>
</dbReference>
<protein>
    <recommendedName>
        <fullName evidence="2">2-amino-4-hydroxy-6-hydroxymethyldihydropteridine diphosphokinase</fullName>
        <ecNumber evidence="2">2.7.6.3</ecNumber>
    </recommendedName>
</protein>
<evidence type="ECO:0000256" key="2">
    <source>
        <dbReference type="ARBA" id="ARBA00013253"/>
    </source>
</evidence>
<keyword evidence="7" id="KW-0289">Folate biosynthesis</keyword>
<reference evidence="9 10" key="1">
    <citation type="submission" date="2019-04" db="EMBL/GenBank/DDBJ databases">
        <title>A reverse ecology approach based on a biological definition of microbial populations.</title>
        <authorList>
            <person name="Arevalo P."/>
            <person name="Vaninsberghe D."/>
            <person name="Elsherbini J."/>
            <person name="Gore J."/>
            <person name="Polz M."/>
        </authorList>
    </citation>
    <scope>NUCLEOTIDE SEQUENCE [LARGE SCALE GENOMIC DNA]</scope>
    <source>
        <strain evidence="9 10">10N.222.48.A1</strain>
    </source>
</reference>
<evidence type="ECO:0000259" key="8">
    <source>
        <dbReference type="Pfam" id="PF01288"/>
    </source>
</evidence>
<dbReference type="PANTHER" id="PTHR43071:SF2">
    <property type="entry name" value="2-AMINO-4-HYDROXY-6-HYDROXYMETHYLDIHYDROPTERIDINE PYROPHOSPHOKINASE"/>
    <property type="match status" value="1"/>
</dbReference>
<dbReference type="GO" id="GO:0005524">
    <property type="term" value="F:ATP binding"/>
    <property type="evidence" value="ECO:0007669"/>
    <property type="project" value="UniProtKB-KW"/>
</dbReference>
<comment type="caution">
    <text evidence="9">The sequence shown here is derived from an EMBL/GenBank/DDBJ whole genome shotgun (WGS) entry which is preliminary data.</text>
</comment>
<dbReference type="EC" id="2.7.6.3" evidence="2"/>
<dbReference type="AlphaFoldDB" id="A0A4U2EK22"/>
<proteinExistence type="predicted"/>
<dbReference type="GO" id="GO:0003848">
    <property type="term" value="F:2-amino-4-hydroxy-6-hydroxymethyldihydropteridine diphosphokinase activity"/>
    <property type="evidence" value="ECO:0007669"/>
    <property type="project" value="UniProtKB-EC"/>
</dbReference>
<evidence type="ECO:0000313" key="10">
    <source>
        <dbReference type="Proteomes" id="UP000305840"/>
    </source>
</evidence>
<dbReference type="GO" id="GO:0046656">
    <property type="term" value="P:folic acid biosynthetic process"/>
    <property type="evidence" value="ECO:0007669"/>
    <property type="project" value="UniProtKB-KW"/>
</dbReference>
<evidence type="ECO:0000256" key="3">
    <source>
        <dbReference type="ARBA" id="ARBA00022679"/>
    </source>
</evidence>
<dbReference type="Pfam" id="PF01288">
    <property type="entry name" value="HPPK"/>
    <property type="match status" value="1"/>
</dbReference>
<dbReference type="RefSeq" id="WP_102291616.1">
    <property type="nucleotide sequence ID" value="NZ_JAJGZU010000007.1"/>
</dbReference>
<evidence type="ECO:0000256" key="6">
    <source>
        <dbReference type="ARBA" id="ARBA00022840"/>
    </source>
</evidence>
<dbReference type="InterPro" id="IPR000550">
    <property type="entry name" value="Hppk"/>
</dbReference>
<evidence type="ECO:0000313" key="9">
    <source>
        <dbReference type="EMBL" id="TKG00848.1"/>
    </source>
</evidence>
<gene>
    <name evidence="9" type="primary">folK</name>
    <name evidence="9" type="ORF">FCV91_24330</name>
</gene>
<sequence>MANVYVSIGSNINREHHVAESLKALNDRFAPLQISNFYDCEPVGFKGDHFLNLVVGFECDLPVAELVQVLHQIEAENDRKRQTKAYASRTMDIDILLYGNQVGIIDGVELPRGEITEYAFVLRPLVDVAAQERHPTLDISYQQLWENFDQLSQKTEPIPFELSFTQPSMTEKRTAAK</sequence>
<accession>A0A4U2EK22</accession>
<evidence type="ECO:0000256" key="5">
    <source>
        <dbReference type="ARBA" id="ARBA00022777"/>
    </source>
</evidence>
<keyword evidence="4" id="KW-0547">Nucleotide-binding</keyword>
<dbReference type="PANTHER" id="PTHR43071">
    <property type="entry name" value="2-AMINO-4-HYDROXY-6-HYDROXYMETHYLDIHYDROPTERIDINE PYROPHOSPHOKINASE"/>
    <property type="match status" value="1"/>
</dbReference>
<feature type="domain" description="7,8-dihydro-6-hydroxymethylpterin-pyrophosphokinase" evidence="8">
    <location>
        <begin position="5"/>
        <end position="129"/>
    </location>
</feature>
<keyword evidence="3 9" id="KW-0808">Transferase</keyword>
<keyword evidence="5 9" id="KW-0418">Kinase</keyword>
<organism evidence="9 10">
    <name type="scientific">Vibrio lentus</name>
    <dbReference type="NCBI Taxonomy" id="136468"/>
    <lineage>
        <taxon>Bacteria</taxon>
        <taxon>Pseudomonadati</taxon>
        <taxon>Pseudomonadota</taxon>
        <taxon>Gammaproteobacteria</taxon>
        <taxon>Vibrionales</taxon>
        <taxon>Vibrionaceae</taxon>
        <taxon>Vibrio</taxon>
    </lineage>
</organism>
<name>A0A4U2EK22_9VIBR</name>
<dbReference type="UniPathway" id="UPA00077">
    <property type="reaction ID" value="UER00155"/>
</dbReference>
<evidence type="ECO:0000256" key="7">
    <source>
        <dbReference type="ARBA" id="ARBA00022909"/>
    </source>
</evidence>
<dbReference type="GO" id="GO:0016301">
    <property type="term" value="F:kinase activity"/>
    <property type="evidence" value="ECO:0007669"/>
    <property type="project" value="UniProtKB-KW"/>
</dbReference>
<comment type="pathway">
    <text evidence="1">Cofactor biosynthesis; tetrahydrofolate biosynthesis; 2-amino-4-hydroxy-6-hydroxymethyl-7,8-dihydropteridine diphosphate from 7,8-dihydroneopterin triphosphate: step 4/4.</text>
</comment>